<evidence type="ECO:0000313" key="6">
    <source>
        <dbReference type="Proteomes" id="UP001337305"/>
    </source>
</evidence>
<dbReference type="InterPro" id="IPR013519">
    <property type="entry name" value="Int_alpha_beta-p"/>
</dbReference>
<keyword evidence="3" id="KW-0325">Glycoprotein</keyword>
<gene>
    <name evidence="5" type="ORF">N1F79_16760</name>
</gene>
<reference evidence="5 6" key="1">
    <citation type="submission" date="2022-09" db="EMBL/GenBank/DDBJ databases">
        <title>Genome sequencing of Flavivirga sp. MEBiC05379.</title>
        <authorList>
            <person name="Oh H.-M."/>
            <person name="Kwon K.K."/>
            <person name="Park M.J."/>
            <person name="Yang S.-H."/>
        </authorList>
    </citation>
    <scope>NUCLEOTIDE SEQUENCE [LARGE SCALE GENOMIC DNA]</scope>
    <source>
        <strain evidence="5 6">MEBiC05379</strain>
    </source>
</reference>
<dbReference type="PANTHER" id="PTHR16026">
    <property type="entry name" value="CARTILAGE ACIDIC PROTEIN 1"/>
    <property type="match status" value="1"/>
</dbReference>
<dbReference type="Pfam" id="PF13517">
    <property type="entry name" value="FG-GAP_3"/>
    <property type="match status" value="4"/>
</dbReference>
<dbReference type="InterPro" id="IPR011519">
    <property type="entry name" value="UnbV_ASPIC"/>
</dbReference>
<sequence length="1076" mass="121261">MLDSQSTGIHFTNEIQENAQNFIDVFNYAYNGGGVAIGDINNDNLPDIYFTGNQVADKLYLNKGHLEFEDISKKSGINKSQGWRNGVSMVDINHDGYLDIYICRGGWNDAPKDRKNLLFINNGNLGFTEQASKYGLDDDGYSTQAAFFDFDNDNDLDLYLTNRPSSFFIPIDAYLNQKELSRDVHRDKLYINANGNFTEIGKQAGLKSNYGYGLGVVTADINKDGYTDIYVTNDFAENDYLYLNNGDGTVTESIKKFTQHNSFYAMGVDIADINNDGYEDVLVSEMLPSDYKRSKTTMAPMNRAGYQYLLDKGFHRQYMHNTLQLNHQGKHLSDIAEYATLDKTDWSWACLMEDFDNDGYRDVFVANGIKRDVYDRDVKPKMIQLVNANKKKYKTQQELTNAIAKDIINLYGSNKLPNRIFKNTNGLKFKSVNEPWGIEKPSLSNGAATADLDNDGDLDLVINNIDDEAHVYRNNQNNTNKFIQISLNGPKKNKTGLGAKISLFIGDALQFFEMKTTRGFLSSVEPLAHFGLGDIQRVDSLKVQWTDGKVTTLRDIKANQRITIAYSDAIESITKEKEIKTIFEDQTAQRFKKPFIHIENEFDDYTIQPLLPHKLSHKGPFISIGDVNNDKLDDFFVGGPKGQPGTVYIQNIKGEFIPVYSKALFKDKEYEDMGSAFFDADNDGDVDLYIVSGGYEFEMRKELYQDRLYINDGKGGFSKGTLPRMDFVGSCVTPLDYDQDGDKDLFVGGHAIPGAYPFSENSALLENTNGSFENVFFPKATDFKELGLVNTALVIDIENDGAEELVVAGEWAPIHVFSYDGTEMRNVSNKYIPEKTNGWWNTLVSTDIDNDGDIDIIAGNLGENYKYKASQEKPFHIYAGDYDRNNTIDIFLAKYDKNRQVPVRGKDCATEQLPSISKRFKTYAEFANADIFQVINAPFNSTRKHLEAYMFNSVLFLNKNGEFMAQTLPAEAQLSTLNGIAVYDFDADGYMDVIGGGNNFDVEIETTRADASIGFLLQHKKRDTLPHFEFYPSSGISLPYNIKDIKPIKLGTQEAFGFLASSNNDTLRLFSAHKLK</sequence>
<dbReference type="InterPro" id="IPR028994">
    <property type="entry name" value="Integrin_alpha_N"/>
</dbReference>
<keyword evidence="6" id="KW-1185">Reference proteome</keyword>
<keyword evidence="2" id="KW-0677">Repeat</keyword>
<feature type="domain" description="ASPIC/UnbV" evidence="4">
    <location>
        <begin position="496"/>
        <end position="563"/>
    </location>
</feature>
<evidence type="ECO:0000256" key="2">
    <source>
        <dbReference type="ARBA" id="ARBA00022737"/>
    </source>
</evidence>
<dbReference type="EMBL" id="JAODOP010000004">
    <property type="protein sequence ID" value="MEF3834786.1"/>
    <property type="molecule type" value="Genomic_DNA"/>
</dbReference>
<dbReference type="RefSeq" id="WP_303307098.1">
    <property type="nucleotide sequence ID" value="NZ_JAODOP010000004.1"/>
</dbReference>
<dbReference type="SUPFAM" id="SSF69318">
    <property type="entry name" value="Integrin alpha N-terminal domain"/>
    <property type="match status" value="3"/>
</dbReference>
<evidence type="ECO:0000313" key="5">
    <source>
        <dbReference type="EMBL" id="MEF3834786.1"/>
    </source>
</evidence>
<protein>
    <submittedName>
        <fullName evidence="5">VCBS repeat-containing protein</fullName>
    </submittedName>
</protein>
<evidence type="ECO:0000256" key="3">
    <source>
        <dbReference type="ARBA" id="ARBA00023180"/>
    </source>
</evidence>
<dbReference type="InterPro" id="IPR013517">
    <property type="entry name" value="FG-GAP"/>
</dbReference>
<dbReference type="Proteomes" id="UP001337305">
    <property type="component" value="Unassembled WGS sequence"/>
</dbReference>
<dbReference type="PANTHER" id="PTHR16026:SF0">
    <property type="entry name" value="CARTILAGE ACIDIC PROTEIN 1"/>
    <property type="match status" value="1"/>
</dbReference>
<keyword evidence="1" id="KW-0732">Signal</keyword>
<dbReference type="Gene3D" id="2.130.10.130">
    <property type="entry name" value="Integrin alpha, N-terminal"/>
    <property type="match status" value="3"/>
</dbReference>
<evidence type="ECO:0000259" key="4">
    <source>
        <dbReference type="Pfam" id="PF07593"/>
    </source>
</evidence>
<dbReference type="InterPro" id="IPR027039">
    <property type="entry name" value="Crtac1"/>
</dbReference>
<accession>A0ABU7XVN0</accession>
<dbReference type="Pfam" id="PF07593">
    <property type="entry name" value="UnbV_ASPIC"/>
    <property type="match status" value="1"/>
</dbReference>
<name>A0ABU7XVN0_9FLAO</name>
<organism evidence="5 6">
    <name type="scientific">Flavivirga spongiicola</name>
    <dbReference type="NCBI Taxonomy" id="421621"/>
    <lineage>
        <taxon>Bacteria</taxon>
        <taxon>Pseudomonadati</taxon>
        <taxon>Bacteroidota</taxon>
        <taxon>Flavobacteriia</taxon>
        <taxon>Flavobacteriales</taxon>
        <taxon>Flavobacteriaceae</taxon>
        <taxon>Flavivirga</taxon>
    </lineage>
</organism>
<comment type="caution">
    <text evidence="5">The sequence shown here is derived from an EMBL/GenBank/DDBJ whole genome shotgun (WGS) entry which is preliminary data.</text>
</comment>
<evidence type="ECO:0000256" key="1">
    <source>
        <dbReference type="ARBA" id="ARBA00022729"/>
    </source>
</evidence>
<dbReference type="SMART" id="SM00191">
    <property type="entry name" value="Int_alpha"/>
    <property type="match status" value="3"/>
</dbReference>
<proteinExistence type="predicted"/>